<dbReference type="Proteomes" id="UP001218218">
    <property type="component" value="Unassembled WGS sequence"/>
</dbReference>
<feature type="domain" description="NB-ARC" evidence="1">
    <location>
        <begin position="126"/>
        <end position="228"/>
    </location>
</feature>
<dbReference type="CDD" id="cd21037">
    <property type="entry name" value="MLKL_NTD"/>
    <property type="match status" value="1"/>
</dbReference>
<keyword evidence="3" id="KW-1185">Reference proteome</keyword>
<dbReference type="PANTHER" id="PTHR47691:SF3">
    <property type="entry name" value="HTH-TYPE TRANSCRIPTIONAL REGULATOR RV0890C-RELATED"/>
    <property type="match status" value="1"/>
</dbReference>
<evidence type="ECO:0000313" key="3">
    <source>
        <dbReference type="Proteomes" id="UP001218218"/>
    </source>
</evidence>
<evidence type="ECO:0000313" key="2">
    <source>
        <dbReference type="EMBL" id="KAJ7321821.1"/>
    </source>
</evidence>
<organism evidence="2 3">
    <name type="scientific">Mycena albidolilacea</name>
    <dbReference type="NCBI Taxonomy" id="1033008"/>
    <lineage>
        <taxon>Eukaryota</taxon>
        <taxon>Fungi</taxon>
        <taxon>Dikarya</taxon>
        <taxon>Basidiomycota</taxon>
        <taxon>Agaricomycotina</taxon>
        <taxon>Agaricomycetes</taxon>
        <taxon>Agaricomycetidae</taxon>
        <taxon>Agaricales</taxon>
        <taxon>Marasmiineae</taxon>
        <taxon>Mycenaceae</taxon>
        <taxon>Mycena</taxon>
    </lineage>
</organism>
<dbReference type="EMBL" id="JARIHO010000049">
    <property type="protein sequence ID" value="KAJ7321821.1"/>
    <property type="molecule type" value="Genomic_DNA"/>
</dbReference>
<dbReference type="InterPro" id="IPR027417">
    <property type="entry name" value="P-loop_NTPase"/>
</dbReference>
<accession>A0AAD6ZGC9</accession>
<reference evidence="2" key="1">
    <citation type="submission" date="2023-03" db="EMBL/GenBank/DDBJ databases">
        <title>Massive genome expansion in bonnet fungi (Mycena s.s.) driven by repeated elements and novel gene families across ecological guilds.</title>
        <authorList>
            <consortium name="Lawrence Berkeley National Laboratory"/>
            <person name="Harder C.B."/>
            <person name="Miyauchi S."/>
            <person name="Viragh M."/>
            <person name="Kuo A."/>
            <person name="Thoen E."/>
            <person name="Andreopoulos B."/>
            <person name="Lu D."/>
            <person name="Skrede I."/>
            <person name="Drula E."/>
            <person name="Henrissat B."/>
            <person name="Morin E."/>
            <person name="Kohler A."/>
            <person name="Barry K."/>
            <person name="LaButti K."/>
            <person name="Morin E."/>
            <person name="Salamov A."/>
            <person name="Lipzen A."/>
            <person name="Mereny Z."/>
            <person name="Hegedus B."/>
            <person name="Baldrian P."/>
            <person name="Stursova M."/>
            <person name="Weitz H."/>
            <person name="Taylor A."/>
            <person name="Grigoriev I.V."/>
            <person name="Nagy L.G."/>
            <person name="Martin F."/>
            <person name="Kauserud H."/>
        </authorList>
    </citation>
    <scope>NUCLEOTIDE SEQUENCE</scope>
    <source>
        <strain evidence="2">CBHHK002</strain>
    </source>
</reference>
<dbReference type="SUPFAM" id="SSF52540">
    <property type="entry name" value="P-loop containing nucleoside triphosphate hydrolases"/>
    <property type="match status" value="1"/>
</dbReference>
<dbReference type="GO" id="GO:0043531">
    <property type="term" value="F:ADP binding"/>
    <property type="evidence" value="ECO:0007669"/>
    <property type="project" value="InterPro"/>
</dbReference>
<dbReference type="PANTHER" id="PTHR47691">
    <property type="entry name" value="REGULATOR-RELATED"/>
    <property type="match status" value="1"/>
</dbReference>
<dbReference type="Gene3D" id="3.40.50.300">
    <property type="entry name" value="P-loop containing nucleotide triphosphate hydrolases"/>
    <property type="match status" value="1"/>
</dbReference>
<dbReference type="Pfam" id="PF00931">
    <property type="entry name" value="NB-ARC"/>
    <property type="match status" value="1"/>
</dbReference>
<comment type="caution">
    <text evidence="2">The sequence shown here is derived from an EMBL/GenBank/DDBJ whole genome shotgun (WGS) entry which is preliminary data.</text>
</comment>
<feature type="non-terminal residue" evidence="2">
    <location>
        <position position="515"/>
    </location>
</feature>
<dbReference type="InterPro" id="IPR002182">
    <property type="entry name" value="NB-ARC"/>
</dbReference>
<dbReference type="AlphaFoldDB" id="A0AAD6ZGC9"/>
<dbReference type="PRINTS" id="PR00364">
    <property type="entry name" value="DISEASERSIST"/>
</dbReference>
<sequence>MLGMMGRFAETLQKIHGCLRSHQQLGKIKLFFKQSEVVLQLQKCEKEVQETLDTFKSGAWVNLCGFVNAMEVDAAQRHRDVLLTLEEYNGSEYSSSLNGSTPNHSSASLLPLLPAKPKIFHGRHKELAAVVDLLMVQPARISILGPGGIGKTTLATAVLHYPDLVSKYNQRYFVQCDGANGTSELIDTVSFHLGLEPSRQPTDRIIEHFSNTGPTILVLDNLDTVWEPTENRRAVEEFLSLLSGVRQLALLITLRGAERPGRVRWNQPFLPTLQPLSPDASRRTFIDISDTPPPGEEAHFAEILELTGHLPLAISLMANVTASEGYSNSLSRWKLENTGLLSEGYGKDSNLEKSIRISLTSPRMTSQPAALKLLGILSVLPDGCREPEIISPHISMTLILESKSVLLRTSLAYIDFDGRLKALNPIREYVRRVYPPDKCLLEPLENYWHKCLVLWDSYQQVPDHNLVSQLKENMGNINSLIMYSLEAEGSLGLPALHSIVTLKLFSERMLISDSP</sequence>
<evidence type="ECO:0000259" key="1">
    <source>
        <dbReference type="Pfam" id="PF00931"/>
    </source>
</evidence>
<gene>
    <name evidence="2" type="ORF">DFH08DRAFT_1030378</name>
</gene>
<name>A0AAD6ZGC9_9AGAR</name>
<protein>
    <submittedName>
        <fullName evidence="2">P-loop containing nucleoside triphosphate hydrolase protein</fullName>
    </submittedName>
</protein>
<dbReference type="GO" id="GO:0016787">
    <property type="term" value="F:hydrolase activity"/>
    <property type="evidence" value="ECO:0007669"/>
    <property type="project" value="UniProtKB-KW"/>
</dbReference>
<dbReference type="InterPro" id="IPR059179">
    <property type="entry name" value="MLKL-like_MCAfunc"/>
</dbReference>
<keyword evidence="2" id="KW-0378">Hydrolase</keyword>
<proteinExistence type="predicted"/>